<evidence type="ECO:0000313" key="2">
    <source>
        <dbReference type="Proteomes" id="UP000093432"/>
    </source>
</evidence>
<name>A0A1B8ZN51_9FLAO</name>
<protein>
    <recommendedName>
        <fullName evidence="3">WG repeat-containing protein</fullName>
    </recommendedName>
</protein>
<dbReference type="STRING" id="651561.BBI00_01035"/>
<dbReference type="Pfam" id="PF14903">
    <property type="entry name" value="WG_beta_rep"/>
    <property type="match status" value="3"/>
</dbReference>
<dbReference type="PANTHER" id="PTHR37841:SF1">
    <property type="entry name" value="DUF3298 DOMAIN-CONTAINING PROTEIN"/>
    <property type="match status" value="1"/>
</dbReference>
<gene>
    <name evidence="1" type="ORF">BBI00_01035</name>
</gene>
<dbReference type="Proteomes" id="UP000093432">
    <property type="component" value="Unassembled WGS sequence"/>
</dbReference>
<dbReference type="OrthoDB" id="5464673at2"/>
<comment type="caution">
    <text evidence="1">The sequence shown here is derived from an EMBL/GenBank/DDBJ whole genome shotgun (WGS) entry which is preliminary data.</text>
</comment>
<sequence>MDGVIKYFIILKLWKANVFQSFFLRPDKNKTMKKKLKFRHLNEEFAIAHDRENEKYGLYNKTTRNLDIPLIYHYLDADLERSQLLTAENADGFYGYLNLKNEVVIPFQYEHATNFWNGLAYITRFTDENAYEGVINEKGALVLPMEYEKLYIQHPHHYAIVQKKGKYGIITLNEQVILPLEMDHIETFGYDQLFECTQNQKIGIYDVKSGKFIIPPELDGIEESFIVDTKPGYEYYVFIKNELQALVKHQNGSITFLTGYIYDHIDHTGMSENRVMVMMNGLWGATDVDGKPVIPCEYEWSHHMGNGKIKGKKNGKEYILDLNGAVLEII</sequence>
<proteinExistence type="predicted"/>
<dbReference type="PANTHER" id="PTHR37841">
    <property type="entry name" value="GLR2918 PROTEIN"/>
    <property type="match status" value="1"/>
</dbReference>
<dbReference type="InterPro" id="IPR032774">
    <property type="entry name" value="WG_beta_rep"/>
</dbReference>
<reference evidence="2" key="1">
    <citation type="submission" date="2016-07" db="EMBL/GenBank/DDBJ databases">
        <authorList>
            <person name="Florea S."/>
            <person name="Webb J.S."/>
            <person name="Jaromczyk J."/>
            <person name="Schardl C.L."/>
        </authorList>
    </citation>
    <scope>NUCLEOTIDE SEQUENCE [LARGE SCALE GENOMIC DNA]</scope>
    <source>
        <strain evidence="2">CC-VM-7</strain>
    </source>
</reference>
<organism evidence="1 2">
    <name type="scientific">Chryseobacterium arthrosphaerae</name>
    <dbReference type="NCBI Taxonomy" id="651561"/>
    <lineage>
        <taxon>Bacteria</taxon>
        <taxon>Pseudomonadati</taxon>
        <taxon>Bacteroidota</taxon>
        <taxon>Flavobacteriia</taxon>
        <taxon>Flavobacteriales</taxon>
        <taxon>Weeksellaceae</taxon>
        <taxon>Chryseobacterium group</taxon>
        <taxon>Chryseobacterium</taxon>
    </lineage>
</organism>
<accession>A0A1B8ZN51</accession>
<evidence type="ECO:0000313" key="1">
    <source>
        <dbReference type="EMBL" id="OCA73008.1"/>
    </source>
</evidence>
<dbReference type="EMBL" id="MAYG01000001">
    <property type="protein sequence ID" value="OCA73008.1"/>
    <property type="molecule type" value="Genomic_DNA"/>
</dbReference>
<dbReference type="AlphaFoldDB" id="A0A1B8ZN51"/>
<evidence type="ECO:0008006" key="3">
    <source>
        <dbReference type="Google" id="ProtNLM"/>
    </source>
</evidence>